<dbReference type="EMBL" id="KI275498">
    <property type="protein sequence ID" value="ESA22540.1"/>
    <property type="molecule type" value="Genomic_DNA"/>
</dbReference>
<sequence>MLKTQNIKISCTQIAIGKGKISQEKTLPKRTSLSLPQKHEICLKKVTEPSIKNKELAKLFDISEECISNTSKNSQKWLEIDFQASEVKGKRQVKAIFPEIKEALTLYYKSKILKEVMVGLTDLKKNQGEAASAPLEKLDEFRKKLQDLIHGYSLDDIFNCDETDNTSIYALYEGVELTNIEIKSLPPNTTTHLQPCDKDLITTNMSSTNTSFASLTTSFTTSTSEFICSTCQKRFKKQSGLSRHLNIVKKYNIPRNDLDNLSETNNEKFRSILVYLIHRKLPHGFKKGGRQLVSLACTEHQFFNIFKGHIHHHHSNRNVYKCIFRGSAGYQILSEILNNPLWGRKFYDNEQQTYVVLFSDPPQHLKNNPLAIATRCITEGVNTKRRKSKYNPGEVVVEWKIKGERDAKENYCEAGFIYIRFWVKQI</sequence>
<dbReference type="InterPro" id="IPR013087">
    <property type="entry name" value="Znf_C2H2_type"/>
</dbReference>
<feature type="domain" description="C2H2-type" evidence="2">
    <location>
        <begin position="226"/>
        <end position="254"/>
    </location>
</feature>
<proteinExistence type="predicted"/>
<dbReference type="PROSITE" id="PS50157">
    <property type="entry name" value="ZINC_FINGER_C2H2_2"/>
    <property type="match status" value="1"/>
</dbReference>
<reference evidence="3" key="1">
    <citation type="submission" date="2013-07" db="EMBL/GenBank/DDBJ databases">
        <title>The genome of an arbuscular mycorrhizal fungus provides insights into the evolution of the oldest plant symbiosis.</title>
        <authorList>
            <consortium name="DOE Joint Genome Institute"/>
            <person name="Tisserant E."/>
            <person name="Malbreil M."/>
            <person name="Kuo A."/>
            <person name="Kohler A."/>
            <person name="Symeonidi A."/>
            <person name="Balestrini R."/>
            <person name="Charron P."/>
            <person name="Duensing N."/>
            <person name="Frei-dit-Frey N."/>
            <person name="Gianinazzi-Pearson V."/>
            <person name="Gilbert B."/>
            <person name="Handa Y."/>
            <person name="Hijri M."/>
            <person name="Kaul R."/>
            <person name="Kawaguchi M."/>
            <person name="Krajinski F."/>
            <person name="Lammers P."/>
            <person name="Lapierre D."/>
            <person name="Masclaux F.G."/>
            <person name="Murat C."/>
            <person name="Morin E."/>
            <person name="Ndikumana S."/>
            <person name="Pagni M."/>
            <person name="Petitpierre D."/>
            <person name="Requena N."/>
            <person name="Rosikiewicz P."/>
            <person name="Riley R."/>
            <person name="Saito K."/>
            <person name="San Clemente H."/>
            <person name="Shapiro H."/>
            <person name="van Tuinen D."/>
            <person name="Becard G."/>
            <person name="Bonfante P."/>
            <person name="Paszkowski U."/>
            <person name="Shachar-Hill Y."/>
            <person name="Young J.P."/>
            <person name="Sanders I.R."/>
            <person name="Henrissat B."/>
            <person name="Rensing S.A."/>
            <person name="Grigoriev I.V."/>
            <person name="Corradi N."/>
            <person name="Roux C."/>
            <person name="Martin F."/>
        </authorList>
    </citation>
    <scope>NUCLEOTIDE SEQUENCE</scope>
    <source>
        <strain evidence="3">DAOM 197198</strain>
    </source>
</reference>
<name>U9UQA1_RHIID</name>
<evidence type="ECO:0000313" key="3">
    <source>
        <dbReference type="EMBL" id="ESA22540.1"/>
    </source>
</evidence>
<dbReference type="Gene3D" id="1.10.10.60">
    <property type="entry name" value="Homeodomain-like"/>
    <property type="match status" value="1"/>
</dbReference>
<gene>
    <name evidence="3" type="ORF">GLOINDRAFT_16334</name>
</gene>
<evidence type="ECO:0000256" key="1">
    <source>
        <dbReference type="PROSITE-ProRule" id="PRU00042"/>
    </source>
</evidence>
<dbReference type="VEuPathDB" id="FungiDB:RhiirFUN_001188"/>
<keyword evidence="1" id="KW-0863">Zinc-finger</keyword>
<dbReference type="Gene3D" id="3.30.160.60">
    <property type="entry name" value="Classic Zinc Finger"/>
    <property type="match status" value="1"/>
</dbReference>
<keyword evidence="1" id="KW-0862">Zinc</keyword>
<evidence type="ECO:0000259" key="2">
    <source>
        <dbReference type="PROSITE" id="PS50157"/>
    </source>
</evidence>
<dbReference type="HOGENOM" id="CLU_644267_0_0_1"/>
<dbReference type="GO" id="GO:0008270">
    <property type="term" value="F:zinc ion binding"/>
    <property type="evidence" value="ECO:0007669"/>
    <property type="project" value="UniProtKB-KW"/>
</dbReference>
<organism evidence="3">
    <name type="scientific">Rhizophagus irregularis (strain DAOM 181602 / DAOM 197198 / MUCL 43194)</name>
    <name type="common">Arbuscular mycorrhizal fungus</name>
    <name type="synonym">Glomus intraradices</name>
    <dbReference type="NCBI Taxonomy" id="747089"/>
    <lineage>
        <taxon>Eukaryota</taxon>
        <taxon>Fungi</taxon>
        <taxon>Fungi incertae sedis</taxon>
        <taxon>Mucoromycota</taxon>
        <taxon>Glomeromycotina</taxon>
        <taxon>Glomeromycetes</taxon>
        <taxon>Glomerales</taxon>
        <taxon>Glomeraceae</taxon>
        <taxon>Rhizophagus</taxon>
    </lineage>
</organism>
<accession>U9UQA1</accession>
<protein>
    <recommendedName>
        <fullName evidence="2">C2H2-type domain-containing protein</fullName>
    </recommendedName>
</protein>
<keyword evidence="1" id="KW-0479">Metal-binding</keyword>
<dbReference type="VEuPathDB" id="FungiDB:RhiirFUN_007622"/>
<dbReference type="AlphaFoldDB" id="U9UQA1"/>